<gene>
    <name evidence="1" type="ORF">CSSPTR1EN2_LOCUS23084</name>
</gene>
<protein>
    <submittedName>
        <fullName evidence="1">Uncharacterized protein</fullName>
    </submittedName>
</protein>
<evidence type="ECO:0000313" key="2">
    <source>
        <dbReference type="Proteomes" id="UP001497512"/>
    </source>
</evidence>
<keyword evidence="2" id="KW-1185">Reference proteome</keyword>
<sequence length="326" mass="35816">MVMEEETEVRRLPQRRLEAGQGLKARARHSLPGRLARAAGAALKQTHLAPSPRFLPLKVQQRSSPSDIGTGLFRSGALEAHISRALGNTLGRNGGDHHHEKEEQEEAWNLFSTAKKLPPGVLAKEDCLRQMQLCTKHSVGARTMVEAMLQGTKVSLLEFQLRLLHSLMQSQHANPSVSKQAGHISFTAATDFQSRQRMTLESTMGCDDTKHSFSTVLSSDFKSRFSWGLASSHKVDQKSTLFSRFTSDANTGRRVIVQAVHKLDKRNTVSPIFAATMGSPSQLGMSWTHVFTSNGIGEDSVQMKVLSGTNGSYLLSLKAQIGEVEQ</sequence>
<dbReference type="EMBL" id="OZ019901">
    <property type="protein sequence ID" value="CAK9236684.1"/>
    <property type="molecule type" value="Genomic_DNA"/>
</dbReference>
<organism evidence="1 2">
    <name type="scientific">Sphagnum troendelagicum</name>
    <dbReference type="NCBI Taxonomy" id="128251"/>
    <lineage>
        <taxon>Eukaryota</taxon>
        <taxon>Viridiplantae</taxon>
        <taxon>Streptophyta</taxon>
        <taxon>Embryophyta</taxon>
        <taxon>Bryophyta</taxon>
        <taxon>Sphagnophytina</taxon>
        <taxon>Sphagnopsida</taxon>
        <taxon>Sphagnales</taxon>
        <taxon>Sphagnaceae</taxon>
        <taxon>Sphagnum</taxon>
    </lineage>
</organism>
<reference evidence="1" key="1">
    <citation type="submission" date="2024-02" db="EMBL/GenBank/DDBJ databases">
        <authorList>
            <consortium name="ELIXIR-Norway"/>
            <consortium name="Elixir Norway"/>
        </authorList>
    </citation>
    <scope>NUCLEOTIDE SEQUENCE</scope>
</reference>
<evidence type="ECO:0000313" key="1">
    <source>
        <dbReference type="EMBL" id="CAK9236684.1"/>
    </source>
</evidence>
<proteinExistence type="predicted"/>
<accession>A0ABP0V4Y0</accession>
<name>A0ABP0V4Y0_9BRYO</name>
<dbReference type="Proteomes" id="UP001497512">
    <property type="component" value="Chromosome 9"/>
</dbReference>